<evidence type="ECO:0000313" key="3">
    <source>
        <dbReference type="Proteomes" id="UP001162162"/>
    </source>
</evidence>
<name>A0AAV8YQ39_9CUCU</name>
<evidence type="ECO:0000313" key="2">
    <source>
        <dbReference type="EMBL" id="KAJ8952662.1"/>
    </source>
</evidence>
<keyword evidence="3" id="KW-1185">Reference proteome</keyword>
<organism evidence="2 3">
    <name type="scientific">Aromia moschata</name>
    <dbReference type="NCBI Taxonomy" id="1265417"/>
    <lineage>
        <taxon>Eukaryota</taxon>
        <taxon>Metazoa</taxon>
        <taxon>Ecdysozoa</taxon>
        <taxon>Arthropoda</taxon>
        <taxon>Hexapoda</taxon>
        <taxon>Insecta</taxon>
        <taxon>Pterygota</taxon>
        <taxon>Neoptera</taxon>
        <taxon>Endopterygota</taxon>
        <taxon>Coleoptera</taxon>
        <taxon>Polyphaga</taxon>
        <taxon>Cucujiformia</taxon>
        <taxon>Chrysomeloidea</taxon>
        <taxon>Cerambycidae</taxon>
        <taxon>Cerambycinae</taxon>
        <taxon>Callichromatini</taxon>
        <taxon>Aromia</taxon>
    </lineage>
</organism>
<reference evidence="2" key="1">
    <citation type="journal article" date="2023" name="Insect Mol. Biol.">
        <title>Genome sequencing provides insights into the evolution of gene families encoding plant cell wall-degrading enzymes in longhorned beetles.</title>
        <authorList>
            <person name="Shin N.R."/>
            <person name="Okamura Y."/>
            <person name="Kirsch R."/>
            <person name="Pauchet Y."/>
        </authorList>
    </citation>
    <scope>NUCLEOTIDE SEQUENCE</scope>
    <source>
        <strain evidence="2">AMC_N1</strain>
    </source>
</reference>
<feature type="region of interest" description="Disordered" evidence="1">
    <location>
        <begin position="18"/>
        <end position="40"/>
    </location>
</feature>
<sequence>MITEIVASPTRVLLTPRPSAGQALAPSCGTVEPRDGRDGTIKTLTPRIARASVWLWREIETENNNMMLSLSRKGGCVAEEWRRQGAGTSAANVLQSAAPVRAGTECSCWKGLI</sequence>
<comment type="caution">
    <text evidence="2">The sequence shown here is derived from an EMBL/GenBank/DDBJ whole genome shotgun (WGS) entry which is preliminary data.</text>
</comment>
<protein>
    <submittedName>
        <fullName evidence="2">Uncharacterized protein</fullName>
    </submittedName>
</protein>
<dbReference type="Proteomes" id="UP001162162">
    <property type="component" value="Unassembled WGS sequence"/>
</dbReference>
<evidence type="ECO:0000256" key="1">
    <source>
        <dbReference type="SAM" id="MobiDB-lite"/>
    </source>
</evidence>
<proteinExistence type="predicted"/>
<dbReference type="EMBL" id="JAPWTK010000065">
    <property type="protein sequence ID" value="KAJ8952662.1"/>
    <property type="molecule type" value="Genomic_DNA"/>
</dbReference>
<dbReference type="AlphaFoldDB" id="A0AAV8YQ39"/>
<accession>A0AAV8YQ39</accession>
<gene>
    <name evidence="2" type="ORF">NQ318_020977</name>
</gene>